<dbReference type="AlphaFoldDB" id="A0A553QPB2"/>
<proteinExistence type="predicted"/>
<keyword evidence="1" id="KW-0472">Membrane</keyword>
<reference evidence="2 3" key="1">
    <citation type="journal article" date="2019" name="Sci. Data">
        <title>Hybrid genome assembly and annotation of Danionella translucida.</title>
        <authorList>
            <person name="Kadobianskyi M."/>
            <person name="Schulze L."/>
            <person name="Schuelke M."/>
            <person name="Judkewitz B."/>
        </authorList>
    </citation>
    <scope>NUCLEOTIDE SEQUENCE [LARGE SCALE GENOMIC DNA]</scope>
    <source>
        <strain evidence="2 3">Bolton</strain>
    </source>
</reference>
<evidence type="ECO:0000256" key="1">
    <source>
        <dbReference type="SAM" id="Phobius"/>
    </source>
</evidence>
<comment type="caution">
    <text evidence="2">The sequence shown here is derived from an EMBL/GenBank/DDBJ whole genome shotgun (WGS) entry which is preliminary data.</text>
</comment>
<keyword evidence="1" id="KW-0812">Transmembrane</keyword>
<protein>
    <submittedName>
        <fullName evidence="2">Uncharacterized protein</fullName>
    </submittedName>
</protein>
<gene>
    <name evidence="2" type="ORF">DNTS_012444</name>
</gene>
<dbReference type="OrthoDB" id="10261055at2759"/>
<dbReference type="Proteomes" id="UP000316079">
    <property type="component" value="Unassembled WGS sequence"/>
</dbReference>
<dbReference type="EMBL" id="SRMA01025713">
    <property type="protein sequence ID" value="TRY91812.1"/>
    <property type="molecule type" value="Genomic_DNA"/>
</dbReference>
<accession>A0A553QPB2</accession>
<feature type="transmembrane region" description="Helical" evidence="1">
    <location>
        <begin position="7"/>
        <end position="26"/>
    </location>
</feature>
<keyword evidence="1" id="KW-1133">Transmembrane helix</keyword>
<sequence>MKLSGRLTVFGSAVFCLVVFTLYLMLDRIEHNKPPTGDQLQTLCSEKNFEKVHHRVKLLLMGWLFLLLVVTEKERLNWGNTALTTLSDVYPLLN</sequence>
<organism evidence="2 3">
    <name type="scientific">Danionella cerebrum</name>
    <dbReference type="NCBI Taxonomy" id="2873325"/>
    <lineage>
        <taxon>Eukaryota</taxon>
        <taxon>Metazoa</taxon>
        <taxon>Chordata</taxon>
        <taxon>Craniata</taxon>
        <taxon>Vertebrata</taxon>
        <taxon>Euteleostomi</taxon>
        <taxon>Actinopterygii</taxon>
        <taxon>Neopterygii</taxon>
        <taxon>Teleostei</taxon>
        <taxon>Ostariophysi</taxon>
        <taxon>Cypriniformes</taxon>
        <taxon>Danionidae</taxon>
        <taxon>Danioninae</taxon>
        <taxon>Danionella</taxon>
    </lineage>
</organism>
<evidence type="ECO:0000313" key="3">
    <source>
        <dbReference type="Proteomes" id="UP000316079"/>
    </source>
</evidence>
<keyword evidence="3" id="KW-1185">Reference proteome</keyword>
<name>A0A553QPB2_9TELE</name>
<evidence type="ECO:0000313" key="2">
    <source>
        <dbReference type="EMBL" id="TRY91812.1"/>
    </source>
</evidence>